<organism evidence="13 14">
    <name type="scientific">Alcanivorax quisquiliarum</name>
    <dbReference type="NCBI Taxonomy" id="2933565"/>
    <lineage>
        <taxon>Bacteria</taxon>
        <taxon>Pseudomonadati</taxon>
        <taxon>Pseudomonadota</taxon>
        <taxon>Gammaproteobacteria</taxon>
        <taxon>Oceanospirillales</taxon>
        <taxon>Alcanivoracaceae</taxon>
        <taxon>Alcanivorax</taxon>
    </lineage>
</organism>
<evidence type="ECO:0000256" key="7">
    <source>
        <dbReference type="ARBA" id="ARBA00022989"/>
    </source>
</evidence>
<evidence type="ECO:0000256" key="8">
    <source>
        <dbReference type="ARBA" id="ARBA00023136"/>
    </source>
</evidence>
<dbReference type="InterPro" id="IPR012902">
    <property type="entry name" value="N_methyl_site"/>
</dbReference>
<evidence type="ECO:0000256" key="3">
    <source>
        <dbReference type="ARBA" id="ARBA00022475"/>
    </source>
</evidence>
<feature type="transmembrane region" description="Helical" evidence="11">
    <location>
        <begin position="20"/>
        <end position="42"/>
    </location>
</feature>
<evidence type="ECO:0000313" key="13">
    <source>
        <dbReference type="EMBL" id="MCK0538499.1"/>
    </source>
</evidence>
<keyword evidence="8 11" id="KW-0472">Membrane</keyword>
<evidence type="ECO:0000259" key="12">
    <source>
        <dbReference type="Pfam" id="PF12019"/>
    </source>
</evidence>
<dbReference type="Pfam" id="PF07963">
    <property type="entry name" value="N_methyl"/>
    <property type="match status" value="1"/>
</dbReference>
<evidence type="ECO:0000256" key="4">
    <source>
        <dbReference type="ARBA" id="ARBA00022481"/>
    </source>
</evidence>
<dbReference type="Gene3D" id="3.55.40.10">
    <property type="entry name" value="minor pseudopilin epsh domain"/>
    <property type="match status" value="1"/>
</dbReference>
<dbReference type="RefSeq" id="WP_246953184.1">
    <property type="nucleotide sequence ID" value="NZ_JALKII010000009.1"/>
</dbReference>
<feature type="domain" description="General secretion pathway GspH" evidence="12">
    <location>
        <begin position="57"/>
        <end position="155"/>
    </location>
</feature>
<dbReference type="InterPro" id="IPR022346">
    <property type="entry name" value="T2SS_GspH"/>
</dbReference>
<gene>
    <name evidence="13" type="ORF">MU846_12350</name>
</gene>
<dbReference type="Proteomes" id="UP001165524">
    <property type="component" value="Unassembled WGS sequence"/>
</dbReference>
<keyword evidence="4" id="KW-0488">Methylation</keyword>
<keyword evidence="3" id="KW-1003">Cell membrane</keyword>
<protein>
    <recommendedName>
        <fullName evidence="2">Type II secretion system protein H</fullName>
    </recommendedName>
    <alternativeName>
        <fullName evidence="10">General secretion pathway protein H</fullName>
    </alternativeName>
</protein>
<evidence type="ECO:0000256" key="11">
    <source>
        <dbReference type="SAM" id="Phobius"/>
    </source>
</evidence>
<evidence type="ECO:0000313" key="14">
    <source>
        <dbReference type="Proteomes" id="UP001165524"/>
    </source>
</evidence>
<evidence type="ECO:0000256" key="6">
    <source>
        <dbReference type="ARBA" id="ARBA00022692"/>
    </source>
</evidence>
<evidence type="ECO:0000256" key="9">
    <source>
        <dbReference type="ARBA" id="ARBA00025772"/>
    </source>
</evidence>
<dbReference type="EMBL" id="JALKII010000009">
    <property type="protein sequence ID" value="MCK0538499.1"/>
    <property type="molecule type" value="Genomic_DNA"/>
</dbReference>
<evidence type="ECO:0000256" key="10">
    <source>
        <dbReference type="ARBA" id="ARBA00030775"/>
    </source>
</evidence>
<dbReference type="SUPFAM" id="SSF54523">
    <property type="entry name" value="Pili subunits"/>
    <property type="match status" value="1"/>
</dbReference>
<keyword evidence="5" id="KW-0997">Cell inner membrane</keyword>
<evidence type="ECO:0000256" key="5">
    <source>
        <dbReference type="ARBA" id="ARBA00022519"/>
    </source>
</evidence>
<dbReference type="InterPro" id="IPR045584">
    <property type="entry name" value="Pilin-like"/>
</dbReference>
<reference evidence="13" key="1">
    <citation type="submission" date="2022-04" db="EMBL/GenBank/DDBJ databases">
        <title>Alcanivorax sp. CY1518 draft genome sequence.</title>
        <authorList>
            <person name="Zhao G."/>
            <person name="An M."/>
        </authorList>
    </citation>
    <scope>NUCLEOTIDE SEQUENCE</scope>
    <source>
        <strain evidence="13">CY1518</strain>
    </source>
</reference>
<evidence type="ECO:0000256" key="1">
    <source>
        <dbReference type="ARBA" id="ARBA00004377"/>
    </source>
</evidence>
<keyword evidence="6 11" id="KW-0812">Transmembrane</keyword>
<comment type="similarity">
    <text evidence="9">Belongs to the GSP H family.</text>
</comment>
<comment type="subcellular location">
    <subcellularLocation>
        <location evidence="1">Cell inner membrane</location>
        <topology evidence="1">Single-pass membrane protein</topology>
    </subcellularLocation>
</comment>
<name>A0ABT0EA21_9GAMM</name>
<keyword evidence="7 11" id="KW-1133">Transmembrane helix</keyword>
<sequence length="164" mass="17156">MAKRLTAVGWGSGRNEAGFGLVEVIAVVLITAVVAAVAVPSFRSIRISSDVRSVSSDLATAITLARTQAVTLRVDVKLSPLDNDWSKGWQVIYDWPAGAPAVESDVTVAKSGSVTITGPDSDVLFRSSGIINNGAISFELCRAEQGREIQVTPLGRVNVEGGAC</sequence>
<dbReference type="Pfam" id="PF12019">
    <property type="entry name" value="GspH"/>
    <property type="match status" value="1"/>
</dbReference>
<evidence type="ECO:0000256" key="2">
    <source>
        <dbReference type="ARBA" id="ARBA00021549"/>
    </source>
</evidence>
<keyword evidence="14" id="KW-1185">Reference proteome</keyword>
<comment type="caution">
    <text evidence="13">The sequence shown here is derived from an EMBL/GenBank/DDBJ whole genome shotgun (WGS) entry which is preliminary data.</text>
</comment>
<accession>A0ABT0EA21</accession>
<proteinExistence type="inferred from homology"/>